<evidence type="ECO:0000313" key="1">
    <source>
        <dbReference type="EMBL" id="RRD05660.1"/>
    </source>
</evidence>
<dbReference type="EMBL" id="RQZG01000005">
    <property type="protein sequence ID" value="RRD05660.1"/>
    <property type="molecule type" value="Genomic_DNA"/>
</dbReference>
<reference evidence="1 2" key="1">
    <citation type="submission" date="2018-11" db="EMBL/GenBank/DDBJ databases">
        <title>Genomes From Bacteria Associated with the Canine Oral Cavity: a Test Case for Automated Genome-Based Taxonomic Assignment.</title>
        <authorList>
            <person name="Coil D.A."/>
            <person name="Jospin G."/>
            <person name="Darling A.E."/>
            <person name="Wallis C."/>
            <person name="Davis I.J."/>
            <person name="Harris S."/>
            <person name="Eisen J.A."/>
            <person name="Holcombe L.J."/>
            <person name="O'Flynn C."/>
        </authorList>
    </citation>
    <scope>NUCLEOTIDE SEQUENCE [LARGE SCALE GENOMIC DNA]</scope>
    <source>
        <strain evidence="1 2">OH887_COT-365</strain>
    </source>
</reference>
<gene>
    <name evidence="1" type="ORF">EII34_05440</name>
</gene>
<accession>A0A3P1T8J3</accession>
<dbReference type="OrthoDB" id="615715at2"/>
<dbReference type="Proteomes" id="UP000280819">
    <property type="component" value="Unassembled WGS sequence"/>
</dbReference>
<dbReference type="AlphaFoldDB" id="A0A3P1T8J3"/>
<name>A0A3P1T8J3_9ACTN</name>
<sequence>MNDEDEAVSRQRAVEELQRRWQAADRELPLWDGLVLGDGTLVLGEFCADATDGRPSSWQPLCESHTSTLLKYRPGHWNEVDVARSVDLGAQRIRYGGTAWESEVVIACENSADRTLVWALVLDGLEEIEQVVVDDQRLIATTRYPSFDIVLPLHLMAQPPVDLRVEFTRPRY</sequence>
<evidence type="ECO:0000313" key="2">
    <source>
        <dbReference type="Proteomes" id="UP000280819"/>
    </source>
</evidence>
<protein>
    <submittedName>
        <fullName evidence="1">Uncharacterized protein</fullName>
    </submittedName>
</protein>
<comment type="caution">
    <text evidence="1">The sequence shown here is derived from an EMBL/GenBank/DDBJ whole genome shotgun (WGS) entry which is preliminary data.</text>
</comment>
<proteinExistence type="predicted"/>
<dbReference type="RefSeq" id="WP_124843734.1">
    <property type="nucleotide sequence ID" value="NZ_RQZG01000005.1"/>
</dbReference>
<organism evidence="1 2">
    <name type="scientific">Arachnia propionica</name>
    <dbReference type="NCBI Taxonomy" id="1750"/>
    <lineage>
        <taxon>Bacteria</taxon>
        <taxon>Bacillati</taxon>
        <taxon>Actinomycetota</taxon>
        <taxon>Actinomycetes</taxon>
        <taxon>Propionibacteriales</taxon>
        <taxon>Propionibacteriaceae</taxon>
        <taxon>Arachnia</taxon>
    </lineage>
</organism>